<accession>A0A8D8CCJ1</accession>
<evidence type="ECO:0000313" key="1">
    <source>
        <dbReference type="EMBL" id="CAG6490877.1"/>
    </source>
</evidence>
<protein>
    <submittedName>
        <fullName evidence="1">(northern house mosquito) hypothetical protein</fullName>
    </submittedName>
</protein>
<name>A0A8D8CCJ1_CULPI</name>
<sequence length="102" mass="11874">MKLMRINFIFPENRPEFVPGTYSDPELLSRTKDCKRCLSRFVMDIKGGLRIRQLPDREVFEVVGDGTSAQQGFLFERLDGHSSAQRRRDLVRTLQRCVAEQI</sequence>
<proteinExistence type="predicted"/>
<dbReference type="AlphaFoldDB" id="A0A8D8CCJ1"/>
<organism evidence="1">
    <name type="scientific">Culex pipiens</name>
    <name type="common">House mosquito</name>
    <dbReference type="NCBI Taxonomy" id="7175"/>
    <lineage>
        <taxon>Eukaryota</taxon>
        <taxon>Metazoa</taxon>
        <taxon>Ecdysozoa</taxon>
        <taxon>Arthropoda</taxon>
        <taxon>Hexapoda</taxon>
        <taxon>Insecta</taxon>
        <taxon>Pterygota</taxon>
        <taxon>Neoptera</taxon>
        <taxon>Endopterygota</taxon>
        <taxon>Diptera</taxon>
        <taxon>Nematocera</taxon>
        <taxon>Culicoidea</taxon>
        <taxon>Culicidae</taxon>
        <taxon>Culicinae</taxon>
        <taxon>Culicini</taxon>
        <taxon>Culex</taxon>
        <taxon>Culex</taxon>
    </lineage>
</organism>
<reference evidence="1" key="1">
    <citation type="submission" date="2021-05" db="EMBL/GenBank/DDBJ databases">
        <authorList>
            <person name="Alioto T."/>
            <person name="Alioto T."/>
            <person name="Gomez Garrido J."/>
        </authorList>
    </citation>
    <scope>NUCLEOTIDE SEQUENCE</scope>
</reference>
<dbReference type="EMBL" id="HBUE01117145">
    <property type="protein sequence ID" value="CAG6490877.1"/>
    <property type="molecule type" value="Transcribed_RNA"/>
</dbReference>